<dbReference type="EMBL" id="AFWV01000001">
    <property type="protein sequence ID" value="EGV20451.1"/>
    <property type="molecule type" value="Genomic_DNA"/>
</dbReference>
<dbReference type="STRING" id="768671.ThimaDRAFT_0229"/>
<reference evidence="1 2" key="1">
    <citation type="submission" date="2011-06" db="EMBL/GenBank/DDBJ databases">
        <title>The draft genome of Thiocapsa marina 5811.</title>
        <authorList>
            <consortium name="US DOE Joint Genome Institute (JGI-PGF)"/>
            <person name="Lucas S."/>
            <person name="Han J."/>
            <person name="Cheng J.-F."/>
            <person name="Goodwin L."/>
            <person name="Pitluck S."/>
            <person name="Peters L."/>
            <person name="Land M.L."/>
            <person name="Hauser L."/>
            <person name="Vogl K."/>
            <person name="Liu Z."/>
            <person name="Imhoff J."/>
            <person name="Thiel V."/>
            <person name="Frigaard N.-U."/>
            <person name="Bryant D."/>
            <person name="Woyke T.J."/>
        </authorList>
    </citation>
    <scope>NUCLEOTIDE SEQUENCE [LARGE SCALE GENOMIC DNA]</scope>
    <source>
        <strain evidence="1 2">5811</strain>
    </source>
</reference>
<dbReference type="OrthoDB" id="3637730at2"/>
<dbReference type="RefSeq" id="WP_007191107.1">
    <property type="nucleotide sequence ID" value="NZ_AFWV01000001.1"/>
</dbReference>
<evidence type="ECO:0000313" key="1">
    <source>
        <dbReference type="EMBL" id="EGV20451.1"/>
    </source>
</evidence>
<dbReference type="AlphaFoldDB" id="F9U5M8"/>
<gene>
    <name evidence="1" type="ORF">ThimaDRAFT_0229</name>
</gene>
<keyword evidence="2" id="KW-1185">Reference proteome</keyword>
<accession>F9U5M8</accession>
<organism evidence="1 2">
    <name type="scientific">Thiocapsa marina 5811</name>
    <dbReference type="NCBI Taxonomy" id="768671"/>
    <lineage>
        <taxon>Bacteria</taxon>
        <taxon>Pseudomonadati</taxon>
        <taxon>Pseudomonadota</taxon>
        <taxon>Gammaproteobacteria</taxon>
        <taxon>Chromatiales</taxon>
        <taxon>Chromatiaceae</taxon>
        <taxon>Thiocapsa</taxon>
    </lineage>
</organism>
<dbReference type="eggNOG" id="ENOG5031GUC">
    <property type="taxonomic scope" value="Bacteria"/>
</dbReference>
<dbReference type="PATRIC" id="fig|768671.3.peg.261"/>
<protein>
    <submittedName>
        <fullName evidence="1">Uncharacterized protein</fullName>
    </submittedName>
</protein>
<evidence type="ECO:0000313" key="2">
    <source>
        <dbReference type="Proteomes" id="UP000005459"/>
    </source>
</evidence>
<proteinExistence type="predicted"/>
<dbReference type="Proteomes" id="UP000005459">
    <property type="component" value="Unassembled WGS sequence"/>
</dbReference>
<sequence length="243" mass="25583">MYDAYDLLEADAFDDWDAGLDFDVFDEDDLFEDDEFLGSAWGWLTRPGSVQRRVALNAARGAIQGTGTAAGTAIGLGLGGPGGALAGGILGNTVGGGLSGLLPDQMDQFAALAAEAEDEAEAEAFLGALVPLAARLIPQAGQAIMRVAPQLIRGLAGTAQAVHANPAARQLLRTAGTVVRKTGADIARQVAQGRPVTGQTAVRQLARNTYRTMADPRQVRRAAARAARPTRGMRRRCVRWAYQ</sequence>
<name>F9U5M8_9GAMM</name>